<keyword evidence="3" id="KW-1185">Reference proteome</keyword>
<organism evidence="2 3">
    <name type="scientific">Nocardioides soli</name>
    <dbReference type="NCBI Taxonomy" id="1036020"/>
    <lineage>
        <taxon>Bacteria</taxon>
        <taxon>Bacillati</taxon>
        <taxon>Actinomycetota</taxon>
        <taxon>Actinomycetes</taxon>
        <taxon>Propionibacteriales</taxon>
        <taxon>Nocardioidaceae</taxon>
        <taxon>Nocardioides</taxon>
    </lineage>
</organism>
<comment type="caution">
    <text evidence="2">The sequence shown here is derived from an EMBL/GenBank/DDBJ whole genome shotgun (WGS) entry which is preliminary data.</text>
</comment>
<dbReference type="Pfam" id="PF01381">
    <property type="entry name" value="HTH_3"/>
    <property type="match status" value="1"/>
</dbReference>
<proteinExistence type="predicted"/>
<dbReference type="CDD" id="cd00093">
    <property type="entry name" value="HTH_XRE"/>
    <property type="match status" value="1"/>
</dbReference>
<dbReference type="Gene3D" id="1.10.260.40">
    <property type="entry name" value="lambda repressor-like DNA-binding domains"/>
    <property type="match status" value="1"/>
</dbReference>
<evidence type="ECO:0000313" key="2">
    <source>
        <dbReference type="EMBL" id="MBB3043605.1"/>
    </source>
</evidence>
<evidence type="ECO:0000259" key="1">
    <source>
        <dbReference type="PROSITE" id="PS50943"/>
    </source>
</evidence>
<dbReference type="PROSITE" id="PS50943">
    <property type="entry name" value="HTH_CROC1"/>
    <property type="match status" value="1"/>
</dbReference>
<feature type="domain" description="HTH cro/C1-type" evidence="1">
    <location>
        <begin position="25"/>
        <end position="85"/>
    </location>
</feature>
<dbReference type="GO" id="GO:0003677">
    <property type="term" value="F:DNA binding"/>
    <property type="evidence" value="ECO:0007669"/>
    <property type="project" value="InterPro"/>
</dbReference>
<dbReference type="EMBL" id="JACHWR010000002">
    <property type="protein sequence ID" value="MBB3043605.1"/>
    <property type="molecule type" value="Genomic_DNA"/>
</dbReference>
<reference evidence="2 3" key="1">
    <citation type="submission" date="2020-08" db="EMBL/GenBank/DDBJ databases">
        <title>Sequencing the genomes of 1000 actinobacteria strains.</title>
        <authorList>
            <person name="Klenk H.-P."/>
        </authorList>
    </citation>
    <scope>NUCLEOTIDE SEQUENCE [LARGE SCALE GENOMIC DNA]</scope>
    <source>
        <strain evidence="2 3">DSM 105498</strain>
    </source>
</reference>
<gene>
    <name evidence="2" type="ORF">FHU40_003423</name>
</gene>
<dbReference type="InterPro" id="IPR010982">
    <property type="entry name" value="Lambda_DNA-bd_dom_sf"/>
</dbReference>
<dbReference type="AlphaFoldDB" id="A0A7W4VXQ0"/>
<dbReference type="InterPro" id="IPR001387">
    <property type="entry name" value="Cro/C1-type_HTH"/>
</dbReference>
<protein>
    <submittedName>
        <fullName evidence="2">Transcriptional regulator with XRE-family HTH domain</fullName>
    </submittedName>
</protein>
<accession>A0A7W4VXQ0</accession>
<dbReference type="RefSeq" id="WP_183593403.1">
    <property type="nucleotide sequence ID" value="NZ_JACHWR010000002.1"/>
</dbReference>
<dbReference type="Proteomes" id="UP000589626">
    <property type="component" value="Unassembled WGS sequence"/>
</dbReference>
<sequence length="97" mass="10783">MARKRVEKKVDLTWETFARDLGLNLLRAREAKGLSQERVAHAAGIAAYTYQKFEKGESRPGTPMNPRLTTLVALSQVLEIPLPELLPAELPDLTAGR</sequence>
<dbReference type="SUPFAM" id="SSF47413">
    <property type="entry name" value="lambda repressor-like DNA-binding domains"/>
    <property type="match status" value="1"/>
</dbReference>
<evidence type="ECO:0000313" key="3">
    <source>
        <dbReference type="Proteomes" id="UP000589626"/>
    </source>
</evidence>
<name>A0A7W4VXQ0_9ACTN</name>
<dbReference type="SMART" id="SM00530">
    <property type="entry name" value="HTH_XRE"/>
    <property type="match status" value="1"/>
</dbReference>